<dbReference type="Proteomes" id="UP000667802">
    <property type="component" value="Unassembled WGS sequence"/>
</dbReference>
<dbReference type="InterPro" id="IPR000182">
    <property type="entry name" value="GNAT_dom"/>
</dbReference>
<dbReference type="EMBL" id="JAALHA020000001">
    <property type="protein sequence ID" value="MDR9892982.1"/>
    <property type="molecule type" value="Genomic_DNA"/>
</dbReference>
<dbReference type="RefSeq" id="WP_208350563.1">
    <property type="nucleotide sequence ID" value="NZ_JAALHA020000001.1"/>
</dbReference>
<reference evidence="3" key="1">
    <citation type="journal article" date="2021" name="Science">
        <title>Hunting the eagle killer: A cyanobacterial neurotoxin causes vacuolar myelinopathy.</title>
        <authorList>
            <person name="Breinlinger S."/>
            <person name="Phillips T.J."/>
            <person name="Haram B.N."/>
            <person name="Mares J."/>
            <person name="Martinez Yerena J.A."/>
            <person name="Hrouzek P."/>
            <person name="Sobotka R."/>
            <person name="Henderson W.M."/>
            <person name="Schmieder P."/>
            <person name="Williams S.M."/>
            <person name="Lauderdale J.D."/>
            <person name="Wilde H.D."/>
            <person name="Gerrin W."/>
            <person name="Kust A."/>
            <person name="Washington J.W."/>
            <person name="Wagner C."/>
            <person name="Geier B."/>
            <person name="Liebeke M."/>
            <person name="Enke H."/>
            <person name="Niedermeyer T.H.J."/>
            <person name="Wilde S.B."/>
        </authorList>
    </citation>
    <scope>NUCLEOTIDE SEQUENCE [LARGE SCALE GENOMIC DNA]</scope>
    <source>
        <strain evidence="3">Thurmond2011</strain>
    </source>
</reference>
<keyword evidence="3" id="KW-1185">Reference proteome</keyword>
<dbReference type="Pfam" id="PF00583">
    <property type="entry name" value="Acetyltransf_1"/>
    <property type="match status" value="1"/>
</dbReference>
<dbReference type="PANTHER" id="PTHR13355">
    <property type="entry name" value="GLUCOSAMINE 6-PHOSPHATE N-ACETYLTRANSFERASE"/>
    <property type="match status" value="1"/>
</dbReference>
<name>A0AAP5M6T1_9CYAN</name>
<protein>
    <submittedName>
        <fullName evidence="2">GNAT family N-acetyltransferase</fullName>
        <ecNumber evidence="2">2.3.1.-</ecNumber>
    </submittedName>
</protein>
<dbReference type="GO" id="GO:0004343">
    <property type="term" value="F:glucosamine 6-phosphate N-acetyltransferase activity"/>
    <property type="evidence" value="ECO:0007669"/>
    <property type="project" value="TreeGrafter"/>
</dbReference>
<dbReference type="InterPro" id="IPR016181">
    <property type="entry name" value="Acyl_CoA_acyltransferase"/>
</dbReference>
<dbReference type="AlphaFoldDB" id="A0AAP5M6T1"/>
<accession>A0AAP5M6T1</accession>
<evidence type="ECO:0000259" key="1">
    <source>
        <dbReference type="PROSITE" id="PS51186"/>
    </source>
</evidence>
<proteinExistence type="predicted"/>
<keyword evidence="2" id="KW-0012">Acyltransferase</keyword>
<dbReference type="InterPro" id="IPR039143">
    <property type="entry name" value="GNPNAT1-like"/>
</dbReference>
<keyword evidence="2" id="KW-0808">Transferase</keyword>
<dbReference type="PROSITE" id="PS51186">
    <property type="entry name" value="GNAT"/>
    <property type="match status" value="1"/>
</dbReference>
<dbReference type="PANTHER" id="PTHR13355:SF11">
    <property type="entry name" value="GLUCOSAMINE 6-PHOSPHATE N-ACETYLTRANSFERASE"/>
    <property type="match status" value="1"/>
</dbReference>
<evidence type="ECO:0000313" key="2">
    <source>
        <dbReference type="EMBL" id="MDR9892982.1"/>
    </source>
</evidence>
<sequence length="157" mass="17871">MKILIRNVEHHELPELLNLYKHLNPIDAPLPDESTLQQIWNEILGDNKVNCFVADFNGHLIASCTLVVIPNLTRGARPYGLIENVVTHADYRRRGVGSRLIDHALQSAWSYDCYKVMLLSGSNREAIHQFYEKAGFKKGVKIGFVATPTKRLYKPFP</sequence>
<gene>
    <name evidence="2" type="ORF">G7B40_000080</name>
</gene>
<feature type="domain" description="N-acetyltransferase" evidence="1">
    <location>
        <begin position="3"/>
        <end position="157"/>
    </location>
</feature>
<dbReference type="SUPFAM" id="SSF55729">
    <property type="entry name" value="Acyl-CoA N-acyltransferases (Nat)"/>
    <property type="match status" value="1"/>
</dbReference>
<evidence type="ECO:0000313" key="3">
    <source>
        <dbReference type="Proteomes" id="UP000667802"/>
    </source>
</evidence>
<dbReference type="EC" id="2.3.1.-" evidence="2"/>
<comment type="caution">
    <text evidence="2">The sequence shown here is derived from an EMBL/GenBank/DDBJ whole genome shotgun (WGS) entry which is preliminary data.</text>
</comment>
<dbReference type="Gene3D" id="3.40.630.30">
    <property type="match status" value="1"/>
</dbReference>
<organism evidence="2 3">
    <name type="scientific">Aetokthonos hydrillicola Thurmond2011</name>
    <dbReference type="NCBI Taxonomy" id="2712845"/>
    <lineage>
        <taxon>Bacteria</taxon>
        <taxon>Bacillati</taxon>
        <taxon>Cyanobacteriota</taxon>
        <taxon>Cyanophyceae</taxon>
        <taxon>Nostocales</taxon>
        <taxon>Hapalosiphonaceae</taxon>
        <taxon>Aetokthonos</taxon>
    </lineage>
</organism>
<dbReference type="CDD" id="cd04301">
    <property type="entry name" value="NAT_SF"/>
    <property type="match status" value="1"/>
</dbReference>